<dbReference type="AlphaFoldDB" id="E3ZMU2"/>
<proteinExistence type="predicted"/>
<gene>
    <name evidence="1" type="ORF">NT03LS_0742</name>
</gene>
<reference evidence="1" key="1">
    <citation type="journal article" date="2010" name="Microbiol. Resour. Announc.">
        <title>Comparative genomics of the bacterial genus Listeria: Genome evolution is characterized by limited gene acquisition and limited gene loss.</title>
        <authorList>
            <person name="den Bakker H.C."/>
            <person name="Cummings C.A."/>
            <person name="Ferreira V."/>
            <person name="Vatta P."/>
            <person name="Orsi R.H."/>
            <person name="Degoricija L."/>
            <person name="Barker M."/>
            <person name="Petrauskene O."/>
            <person name="Furtado M.R."/>
            <person name="Wiedmann M."/>
        </authorList>
    </citation>
    <scope>NUCLEOTIDE SEQUENCE [LARGE SCALE GENOMIC DNA]</scope>
    <source>
        <strain evidence="1">FSL N1-067</strain>
    </source>
</reference>
<name>E3ZMU2_LISSE</name>
<dbReference type="EMBL" id="ADXJ01000277">
    <property type="protein sequence ID" value="EFS01054.1"/>
    <property type="molecule type" value="Genomic_DNA"/>
</dbReference>
<organism evidence="1">
    <name type="scientific">Listeria seeligeri FSL N1-067</name>
    <dbReference type="NCBI Taxonomy" id="702453"/>
    <lineage>
        <taxon>Bacteria</taxon>
        <taxon>Bacillati</taxon>
        <taxon>Bacillota</taxon>
        <taxon>Bacilli</taxon>
        <taxon>Bacillales</taxon>
        <taxon>Listeriaceae</taxon>
        <taxon>Listeria</taxon>
    </lineage>
</organism>
<dbReference type="Proteomes" id="UP000004302">
    <property type="component" value="Chromosome"/>
</dbReference>
<sequence length="37" mass="4678">MFFYGLLTEEDIFINNKKDKVMSHHRHYLFFWKNQAE</sequence>
<accession>E3ZMU2</accession>
<comment type="caution">
    <text evidence="1">The sequence shown here is derived from an EMBL/GenBank/DDBJ whole genome shotgun (WGS) entry which is preliminary data.</text>
</comment>
<dbReference type="HOGENOM" id="CLU_3345449_0_0_9"/>
<protein>
    <submittedName>
        <fullName evidence="1">Uncharacterized protein</fullName>
    </submittedName>
</protein>
<evidence type="ECO:0000313" key="1">
    <source>
        <dbReference type="EMBL" id="EFS01054.1"/>
    </source>
</evidence>